<comment type="caution">
    <text evidence="1">The sequence shown here is derived from an EMBL/GenBank/DDBJ whole genome shotgun (WGS) entry which is preliminary data.</text>
</comment>
<dbReference type="EMBL" id="JAHQXE010000001">
    <property type="protein sequence ID" value="MBV0900164.1"/>
    <property type="molecule type" value="Genomic_DNA"/>
</dbReference>
<reference evidence="1" key="1">
    <citation type="submission" date="2021-06" db="EMBL/GenBank/DDBJ databases">
        <title>New haloarchaea isolates fom saline soil.</title>
        <authorList>
            <person name="Duran-Viseras A."/>
            <person name="Sanchez-Porro C.S."/>
            <person name="Ventosa A."/>
        </authorList>
    </citation>
    <scope>NUCLEOTIDE SEQUENCE</scope>
    <source>
        <strain evidence="1">JCM 18369</strain>
    </source>
</reference>
<dbReference type="RefSeq" id="WP_162412519.1">
    <property type="nucleotide sequence ID" value="NZ_JAHQXE010000001.1"/>
</dbReference>
<evidence type="ECO:0000313" key="2">
    <source>
        <dbReference type="Proteomes" id="UP001166304"/>
    </source>
</evidence>
<proteinExistence type="predicted"/>
<protein>
    <submittedName>
        <fullName evidence="1">Uncharacterized protein</fullName>
    </submittedName>
</protein>
<accession>A0AA41FYB9</accession>
<sequence length="76" mass="8283">MTRRSKREIERALDDIEVDSDGTEFDEMVFTDGDGEVWGRVTDDGIEEATVADIPGLDSADDVRLVADFTAGGEDS</sequence>
<dbReference type="Proteomes" id="UP001166304">
    <property type="component" value="Unassembled WGS sequence"/>
</dbReference>
<keyword evidence="2" id="KW-1185">Reference proteome</keyword>
<evidence type="ECO:0000313" key="1">
    <source>
        <dbReference type="EMBL" id="MBV0900164.1"/>
    </source>
</evidence>
<dbReference type="AlphaFoldDB" id="A0AA41FYB9"/>
<gene>
    <name evidence="1" type="ORF">KTS37_00040</name>
</gene>
<name>A0AA41FYB9_9EURY</name>
<organism evidence="1 2">
    <name type="scientific">Haloarcula salina</name>
    <dbReference type="NCBI Taxonomy" id="1429914"/>
    <lineage>
        <taxon>Archaea</taxon>
        <taxon>Methanobacteriati</taxon>
        <taxon>Methanobacteriota</taxon>
        <taxon>Stenosarchaea group</taxon>
        <taxon>Halobacteria</taxon>
        <taxon>Halobacteriales</taxon>
        <taxon>Haloarculaceae</taxon>
        <taxon>Haloarcula</taxon>
    </lineage>
</organism>